<dbReference type="Proteomes" id="UP001595710">
    <property type="component" value="Unassembled WGS sequence"/>
</dbReference>
<dbReference type="InterPro" id="IPR002816">
    <property type="entry name" value="TraB/PrgY/GumN_fam"/>
</dbReference>
<evidence type="ECO:0000256" key="1">
    <source>
        <dbReference type="SAM" id="SignalP"/>
    </source>
</evidence>
<name>A0ABV7WNQ2_9GAMM</name>
<sequence length="280" mass="31994">MRSIFTAFLLVLTTAHAASIWHVTGDQEYYLFGTIHVMKPESYPLPKVYEEAFSQCDQLWLEIDQKEMEDTALLLEAQKMMLLPAGEILDQQVSENSLNQMKELAEIAGINLGLFQGLKPWAAVNVLTLTVMQMQGFDVERGLDEHLAGWAERDGIPTQGFESLLWQMRMLDNLGTTYTEEFIEFSTNEMDNVEQLVEQLVSYWQQGDVESLYQQAAFENYREIEQAMLTDRNNNWMGILTNSPQQNSTVCVAVGALHMAGEFGLIEQFKQKGFQVKRLN</sequence>
<dbReference type="PANTHER" id="PTHR40590:SF1">
    <property type="entry name" value="CYTOPLASMIC PROTEIN"/>
    <property type="match status" value="1"/>
</dbReference>
<accession>A0ABV7WNQ2</accession>
<protein>
    <submittedName>
        <fullName evidence="2">TraB/GumN family protein</fullName>
    </submittedName>
</protein>
<keyword evidence="3" id="KW-1185">Reference proteome</keyword>
<dbReference type="CDD" id="cd14789">
    <property type="entry name" value="Tiki"/>
    <property type="match status" value="1"/>
</dbReference>
<dbReference type="PANTHER" id="PTHR40590">
    <property type="entry name" value="CYTOPLASMIC PROTEIN-RELATED"/>
    <property type="match status" value="1"/>
</dbReference>
<organism evidence="2 3">
    <name type="scientific">Reinekea marina</name>
    <dbReference type="NCBI Taxonomy" id="1310421"/>
    <lineage>
        <taxon>Bacteria</taxon>
        <taxon>Pseudomonadati</taxon>
        <taxon>Pseudomonadota</taxon>
        <taxon>Gammaproteobacteria</taxon>
        <taxon>Oceanospirillales</taxon>
        <taxon>Saccharospirillaceae</taxon>
        <taxon>Reinekea</taxon>
    </lineage>
</organism>
<comment type="caution">
    <text evidence="2">The sequence shown here is derived from an EMBL/GenBank/DDBJ whole genome shotgun (WGS) entry which is preliminary data.</text>
</comment>
<keyword evidence="1" id="KW-0732">Signal</keyword>
<feature type="chain" id="PRO_5045376990" evidence="1">
    <location>
        <begin position="18"/>
        <end position="280"/>
    </location>
</feature>
<feature type="signal peptide" evidence="1">
    <location>
        <begin position="1"/>
        <end position="17"/>
    </location>
</feature>
<dbReference type="InterPro" id="IPR047111">
    <property type="entry name" value="YbaP-like"/>
</dbReference>
<proteinExistence type="predicted"/>
<reference evidence="3" key="1">
    <citation type="journal article" date="2019" name="Int. J. Syst. Evol. Microbiol.">
        <title>The Global Catalogue of Microorganisms (GCM) 10K type strain sequencing project: providing services to taxonomists for standard genome sequencing and annotation.</title>
        <authorList>
            <consortium name="The Broad Institute Genomics Platform"/>
            <consortium name="The Broad Institute Genome Sequencing Center for Infectious Disease"/>
            <person name="Wu L."/>
            <person name="Ma J."/>
        </authorList>
    </citation>
    <scope>NUCLEOTIDE SEQUENCE [LARGE SCALE GENOMIC DNA]</scope>
    <source>
        <strain evidence="3">CECT 8288</strain>
    </source>
</reference>
<evidence type="ECO:0000313" key="2">
    <source>
        <dbReference type="EMBL" id="MFC3700883.1"/>
    </source>
</evidence>
<dbReference type="RefSeq" id="WP_290280413.1">
    <property type="nucleotide sequence ID" value="NZ_JAUFQI010000001.1"/>
</dbReference>
<gene>
    <name evidence="2" type="ORF">ACFOND_04450</name>
</gene>
<evidence type="ECO:0000313" key="3">
    <source>
        <dbReference type="Proteomes" id="UP001595710"/>
    </source>
</evidence>
<dbReference type="EMBL" id="JBHRYN010000007">
    <property type="protein sequence ID" value="MFC3700883.1"/>
    <property type="molecule type" value="Genomic_DNA"/>
</dbReference>
<dbReference type="Pfam" id="PF01963">
    <property type="entry name" value="TraB_PrgY_gumN"/>
    <property type="match status" value="1"/>
</dbReference>